<dbReference type="Ensembl" id="ENSCSAVT00000006391.1">
    <property type="protein sequence ID" value="ENSCSAVP00000006312.1"/>
    <property type="gene ID" value="ENSCSAVG00000003778.1"/>
</dbReference>
<organism evidence="1 2">
    <name type="scientific">Ciona savignyi</name>
    <name type="common">Pacific transparent sea squirt</name>
    <dbReference type="NCBI Taxonomy" id="51511"/>
    <lineage>
        <taxon>Eukaryota</taxon>
        <taxon>Metazoa</taxon>
        <taxon>Chordata</taxon>
        <taxon>Tunicata</taxon>
        <taxon>Ascidiacea</taxon>
        <taxon>Phlebobranchia</taxon>
        <taxon>Cionidae</taxon>
        <taxon>Ciona</taxon>
    </lineage>
</organism>
<reference evidence="1" key="3">
    <citation type="submission" date="2025-09" db="UniProtKB">
        <authorList>
            <consortium name="Ensembl"/>
        </authorList>
    </citation>
    <scope>IDENTIFICATION</scope>
</reference>
<evidence type="ECO:0000313" key="2">
    <source>
        <dbReference type="Proteomes" id="UP000007875"/>
    </source>
</evidence>
<reference evidence="1" key="2">
    <citation type="submission" date="2025-08" db="UniProtKB">
        <authorList>
            <consortium name="Ensembl"/>
        </authorList>
    </citation>
    <scope>IDENTIFICATION</scope>
</reference>
<dbReference type="AlphaFoldDB" id="H2YLW0"/>
<keyword evidence="2" id="KW-1185">Reference proteome</keyword>
<dbReference type="HOGENOM" id="CLU_2432482_0_0_1"/>
<proteinExistence type="predicted"/>
<accession>H2YLW0</accession>
<dbReference type="InParanoid" id="H2YLW0"/>
<sequence>NEHCLLLSSDRFRDFKFYVQSSLGKTAAALFVKFQRNRQSYISKYGKVSDPLGTADPILKGESSWHFGYYLNKNQSVNTKYPTHWLCMQRT</sequence>
<dbReference type="Proteomes" id="UP000007875">
    <property type="component" value="Unassembled WGS sequence"/>
</dbReference>
<protein>
    <submittedName>
        <fullName evidence="1">Uncharacterized protein</fullName>
    </submittedName>
</protein>
<name>H2YLW0_CIOSA</name>
<evidence type="ECO:0000313" key="1">
    <source>
        <dbReference type="Ensembl" id="ENSCSAVP00000006312.1"/>
    </source>
</evidence>
<reference evidence="2" key="1">
    <citation type="submission" date="2003-08" db="EMBL/GenBank/DDBJ databases">
        <authorList>
            <person name="Birren B."/>
            <person name="Nusbaum C."/>
            <person name="Abebe A."/>
            <person name="Abouelleil A."/>
            <person name="Adekoya E."/>
            <person name="Ait-zahra M."/>
            <person name="Allen N."/>
            <person name="Allen T."/>
            <person name="An P."/>
            <person name="Anderson M."/>
            <person name="Anderson S."/>
            <person name="Arachchi H."/>
            <person name="Armbruster J."/>
            <person name="Bachantsang P."/>
            <person name="Baldwin J."/>
            <person name="Barry A."/>
            <person name="Bayul T."/>
            <person name="Blitshsteyn B."/>
            <person name="Bloom T."/>
            <person name="Blye J."/>
            <person name="Boguslavskiy L."/>
            <person name="Borowsky M."/>
            <person name="Boukhgalter B."/>
            <person name="Brunache A."/>
            <person name="Butler J."/>
            <person name="Calixte N."/>
            <person name="Calvo S."/>
            <person name="Camarata J."/>
            <person name="Campo K."/>
            <person name="Chang J."/>
            <person name="Cheshatsang Y."/>
            <person name="Citroen M."/>
            <person name="Collymore A."/>
            <person name="Considine T."/>
            <person name="Cook A."/>
            <person name="Cooke P."/>
            <person name="Corum B."/>
            <person name="Cuomo C."/>
            <person name="David R."/>
            <person name="Dawoe T."/>
            <person name="Degray S."/>
            <person name="Dodge S."/>
            <person name="Dooley K."/>
            <person name="Dorje P."/>
            <person name="Dorjee K."/>
            <person name="Dorris L."/>
            <person name="Duffey N."/>
            <person name="Dupes A."/>
            <person name="Elkins T."/>
            <person name="Engels R."/>
            <person name="Erickson J."/>
            <person name="Farina A."/>
            <person name="Faro S."/>
            <person name="Ferreira P."/>
            <person name="Fischer H."/>
            <person name="Fitzgerald M."/>
            <person name="Foley K."/>
            <person name="Gage D."/>
            <person name="Galagan J."/>
            <person name="Gearin G."/>
            <person name="Gnerre S."/>
            <person name="Gnirke A."/>
            <person name="Goyette A."/>
            <person name="Graham J."/>
            <person name="Grandbois E."/>
            <person name="Gyaltsen K."/>
            <person name="Hafez N."/>
            <person name="Hagopian D."/>
            <person name="Hagos B."/>
            <person name="Hall J."/>
            <person name="Hatcher B."/>
            <person name="Heller A."/>
            <person name="Higgins H."/>
            <person name="Honan T."/>
            <person name="Horn A."/>
            <person name="Houde N."/>
            <person name="Hughes L."/>
            <person name="Hulme W."/>
            <person name="Husby E."/>
            <person name="Iliev I."/>
            <person name="Jaffe D."/>
            <person name="Jones C."/>
            <person name="Kamal M."/>
            <person name="Kamat A."/>
            <person name="Kamvysselis M."/>
            <person name="Karlsson E."/>
            <person name="Kells C."/>
            <person name="Kieu A."/>
            <person name="Kisner P."/>
            <person name="Kodira C."/>
            <person name="Kulbokas E."/>
            <person name="Labutti K."/>
            <person name="Lama D."/>
            <person name="Landers T."/>
            <person name="Leger J."/>
            <person name="Levine S."/>
            <person name="Lewis D."/>
            <person name="Lewis T."/>
            <person name="Lindblad-toh K."/>
            <person name="Liu X."/>
            <person name="Lokyitsang T."/>
            <person name="Lokyitsang Y."/>
            <person name="Lucien O."/>
            <person name="Lui A."/>
            <person name="Ma L.J."/>
            <person name="Mabbitt R."/>
            <person name="Macdonald J."/>
            <person name="Maclean C."/>
            <person name="Major J."/>
            <person name="Manning J."/>
            <person name="Marabella R."/>
            <person name="Maru K."/>
            <person name="Matthews C."/>
            <person name="Mauceli E."/>
            <person name="Mccarthy M."/>
            <person name="Mcdonough S."/>
            <person name="Mcghee T."/>
            <person name="Meldrim J."/>
            <person name="Meneus L."/>
            <person name="Mesirov J."/>
            <person name="Mihalev A."/>
            <person name="Mihova T."/>
            <person name="Mikkelsen T."/>
            <person name="Mlenga V."/>
            <person name="Moru K."/>
            <person name="Mozes J."/>
            <person name="Mulrain L."/>
            <person name="Munson G."/>
            <person name="Naylor J."/>
            <person name="Newes C."/>
            <person name="Nguyen C."/>
            <person name="Nguyen N."/>
            <person name="Nguyen T."/>
            <person name="Nicol R."/>
            <person name="Nielsen C."/>
            <person name="Nizzari M."/>
            <person name="Norbu C."/>
            <person name="Norbu N."/>
            <person name="O'donnell P."/>
            <person name="Okoawo O."/>
            <person name="O'leary S."/>
            <person name="Omotosho B."/>
            <person name="O'neill K."/>
            <person name="Osman S."/>
            <person name="Parker S."/>
            <person name="Perrin D."/>
            <person name="Phunkhang P."/>
            <person name="Piqani B."/>
            <person name="Purcell S."/>
            <person name="Rachupka T."/>
            <person name="Ramasamy U."/>
            <person name="Rameau R."/>
            <person name="Ray V."/>
            <person name="Raymond C."/>
            <person name="Retta R."/>
            <person name="Richardson S."/>
            <person name="Rise C."/>
            <person name="Rodriguez J."/>
            <person name="Rogers J."/>
            <person name="Rogov P."/>
            <person name="Rutman M."/>
            <person name="Schupbach R."/>
            <person name="Seaman C."/>
            <person name="Settipalli S."/>
            <person name="Sharpe T."/>
            <person name="Sheridan J."/>
            <person name="Sherpa N."/>
            <person name="Shi J."/>
            <person name="Smirnov S."/>
            <person name="Smith C."/>
            <person name="Sougnez C."/>
            <person name="Spencer B."/>
            <person name="Stalker J."/>
            <person name="Stange-thomann N."/>
            <person name="Stavropoulos S."/>
            <person name="Stetson K."/>
            <person name="Stone C."/>
            <person name="Stone S."/>
            <person name="Stubbs M."/>
            <person name="Talamas J."/>
            <person name="Tchuinga P."/>
            <person name="Tenzing P."/>
            <person name="Tesfaye S."/>
            <person name="Theodore J."/>
            <person name="Thoulutsang Y."/>
            <person name="Topham K."/>
            <person name="Towey S."/>
            <person name="Tsamla T."/>
            <person name="Tsomo N."/>
            <person name="Vallee D."/>
            <person name="Vassiliev H."/>
            <person name="Venkataraman V."/>
            <person name="Vinson J."/>
            <person name="Vo A."/>
            <person name="Wade C."/>
            <person name="Wang S."/>
            <person name="Wangchuk T."/>
            <person name="Wangdi T."/>
            <person name="Whittaker C."/>
            <person name="Wilkinson J."/>
            <person name="Wu Y."/>
            <person name="Wyman D."/>
            <person name="Yadav S."/>
            <person name="Yang S."/>
            <person name="Yang X."/>
            <person name="Yeager S."/>
            <person name="Yee E."/>
            <person name="Young G."/>
            <person name="Zainoun J."/>
            <person name="Zembeck L."/>
            <person name="Zimmer A."/>
            <person name="Zody M."/>
            <person name="Lander E."/>
        </authorList>
    </citation>
    <scope>NUCLEOTIDE SEQUENCE [LARGE SCALE GENOMIC DNA]</scope>
</reference>